<evidence type="ECO:0000313" key="2">
    <source>
        <dbReference type="EMBL" id="OJG18396.1"/>
    </source>
</evidence>
<sequence>MPLIGKRLPTSPYRWYGVKNFLGSVSNILRFVWTPLKKLLWLTGYYALASFITSVASGRPFLTVFTAFEQPTIWLASLAWLVFVLLWYQIPFSLWQVLDQKELDTMLSFQLSRRLFVYGRLYVDLLWDWLCYSQLIVIGLVIGQPFLGVTLFLAYGILRLAGDMFRRFSFKYQLRKSVKRVCSLFYFMGTVAFAAGMSYLILTNQPPFFATIWGLIPLLLLVGSYGLLLRHFPEEAYLYQLVASAITNFTDESTVSGNEFVQEGLAMQEALQLTPLRTEKLAGTEYLNALLFSRYRSLLNRAFRIRATIIGAVGLLIVLVLVVTREAIPEKLILTLIPVLFFIMYLLSFGKKIVQMVFVNCDISMLYYPFYRQPQTILNGFWYRLKETLRYNGLLALEIFVIYLLVAAVQGFPYSLGITALILLNQVSLTLLFSFHELFVYYLLQPFTGDMQVVNPAYKFISGAFYWLAYMNTRLNIASIYYVLLISFVSLLYVGIGLLVIRKKAPQTFRIKD</sequence>
<feature type="transmembrane region" description="Helical" evidence="1">
    <location>
        <begin position="328"/>
        <end position="347"/>
    </location>
</feature>
<comment type="caution">
    <text evidence="2">The sequence shown here is derived from an EMBL/GenBank/DDBJ whole genome shotgun (WGS) entry which is preliminary data.</text>
</comment>
<protein>
    <submittedName>
        <fullName evidence="2">Uncharacterized protein</fullName>
    </submittedName>
</protein>
<feature type="transmembrane region" description="Helical" evidence="1">
    <location>
        <begin position="418"/>
        <end position="444"/>
    </location>
</feature>
<keyword evidence="1" id="KW-1133">Transmembrane helix</keyword>
<evidence type="ECO:0000313" key="3">
    <source>
        <dbReference type="Proteomes" id="UP000181884"/>
    </source>
</evidence>
<feature type="transmembrane region" description="Helical" evidence="1">
    <location>
        <begin position="303"/>
        <end position="322"/>
    </location>
</feature>
<dbReference type="AlphaFoldDB" id="A0A1L8RF46"/>
<feature type="transmembrane region" description="Helical" evidence="1">
    <location>
        <begin position="456"/>
        <end position="473"/>
    </location>
</feature>
<name>A0A1L8RF46_9ENTE</name>
<dbReference type="EMBL" id="JXKH01000004">
    <property type="protein sequence ID" value="OJG18396.1"/>
    <property type="molecule type" value="Genomic_DNA"/>
</dbReference>
<reference evidence="2 3" key="1">
    <citation type="submission" date="2014-12" db="EMBL/GenBank/DDBJ databases">
        <title>Draft genome sequences of 29 type strains of Enterococci.</title>
        <authorList>
            <person name="Zhong Z."/>
            <person name="Sun Z."/>
            <person name="Liu W."/>
            <person name="Zhang W."/>
            <person name="Zhang H."/>
        </authorList>
    </citation>
    <scope>NUCLEOTIDE SEQUENCE [LARGE SCALE GENOMIC DNA]</scope>
    <source>
        <strain evidence="2 3">DSM 17029</strain>
    </source>
</reference>
<gene>
    <name evidence="2" type="ORF">RU97_GL001793</name>
</gene>
<feature type="transmembrane region" description="Helical" evidence="1">
    <location>
        <begin position="479"/>
        <end position="501"/>
    </location>
</feature>
<keyword evidence="1" id="KW-0472">Membrane</keyword>
<keyword evidence="3" id="KW-1185">Reference proteome</keyword>
<feature type="transmembrane region" description="Helical" evidence="1">
    <location>
        <begin position="181"/>
        <end position="202"/>
    </location>
</feature>
<evidence type="ECO:0000256" key="1">
    <source>
        <dbReference type="SAM" id="Phobius"/>
    </source>
</evidence>
<feature type="transmembrane region" description="Helical" evidence="1">
    <location>
        <begin position="394"/>
        <end position="412"/>
    </location>
</feature>
<dbReference type="STRING" id="214095.RU97_GL001793"/>
<dbReference type="Proteomes" id="UP000181884">
    <property type="component" value="Unassembled WGS sequence"/>
</dbReference>
<feature type="transmembrane region" description="Helical" evidence="1">
    <location>
        <begin position="39"/>
        <end position="61"/>
    </location>
</feature>
<proteinExistence type="predicted"/>
<organism evidence="2 3">
    <name type="scientific">Enterococcus canis</name>
    <dbReference type="NCBI Taxonomy" id="214095"/>
    <lineage>
        <taxon>Bacteria</taxon>
        <taxon>Bacillati</taxon>
        <taxon>Bacillota</taxon>
        <taxon>Bacilli</taxon>
        <taxon>Lactobacillales</taxon>
        <taxon>Enterococcaceae</taxon>
        <taxon>Enterococcus</taxon>
    </lineage>
</organism>
<feature type="transmembrane region" description="Helical" evidence="1">
    <location>
        <begin position="208"/>
        <end position="228"/>
    </location>
</feature>
<accession>A0A1L8RF46</accession>
<keyword evidence="1" id="KW-0812">Transmembrane</keyword>
<feature type="transmembrane region" description="Helical" evidence="1">
    <location>
        <begin position="135"/>
        <end position="160"/>
    </location>
</feature>
<feature type="transmembrane region" description="Helical" evidence="1">
    <location>
        <begin position="73"/>
        <end position="90"/>
    </location>
</feature>